<keyword evidence="2" id="KW-1185">Reference proteome</keyword>
<evidence type="ECO:0000313" key="1">
    <source>
        <dbReference type="EMBL" id="CAF9909929.1"/>
    </source>
</evidence>
<evidence type="ECO:0000313" key="2">
    <source>
        <dbReference type="Proteomes" id="UP000664203"/>
    </source>
</evidence>
<gene>
    <name evidence="1" type="ORF">ALECFALPRED_006111</name>
</gene>
<protein>
    <submittedName>
        <fullName evidence="1">Uncharacterized protein</fullName>
    </submittedName>
</protein>
<dbReference type="Proteomes" id="UP000664203">
    <property type="component" value="Unassembled WGS sequence"/>
</dbReference>
<name>A0A8H3ER73_9LECA</name>
<dbReference type="AlphaFoldDB" id="A0A8H3ER73"/>
<dbReference type="EMBL" id="CAJPDR010000039">
    <property type="protein sequence ID" value="CAF9909929.1"/>
    <property type="molecule type" value="Genomic_DNA"/>
</dbReference>
<reference evidence="1" key="1">
    <citation type="submission" date="2021-03" db="EMBL/GenBank/DDBJ databases">
        <authorList>
            <person name="Tagirdzhanova G."/>
        </authorList>
    </citation>
    <scope>NUCLEOTIDE SEQUENCE</scope>
</reference>
<comment type="caution">
    <text evidence="1">The sequence shown here is derived from an EMBL/GenBank/DDBJ whole genome shotgun (WGS) entry which is preliminary data.</text>
</comment>
<organism evidence="1 2">
    <name type="scientific">Alectoria fallacina</name>
    <dbReference type="NCBI Taxonomy" id="1903189"/>
    <lineage>
        <taxon>Eukaryota</taxon>
        <taxon>Fungi</taxon>
        <taxon>Dikarya</taxon>
        <taxon>Ascomycota</taxon>
        <taxon>Pezizomycotina</taxon>
        <taxon>Lecanoromycetes</taxon>
        <taxon>OSLEUM clade</taxon>
        <taxon>Lecanoromycetidae</taxon>
        <taxon>Lecanorales</taxon>
        <taxon>Lecanorineae</taxon>
        <taxon>Parmeliaceae</taxon>
        <taxon>Alectoria</taxon>
    </lineage>
</organism>
<accession>A0A8H3ER73</accession>
<sequence>MTRKKPKRRLVDACFKHVLVKKVVEALNSSSGSASSSSDDDPIMNTLLEVTRKRYLKLRHPIAKTPAMVLPYMHGSCREIAPRRVFTPRPLYKCSEDGISITCMNSDEYE</sequence>
<proteinExistence type="predicted"/>